<gene>
    <name evidence="4" type="ORF">L1I30_04315</name>
</gene>
<dbReference type="InterPro" id="IPR012347">
    <property type="entry name" value="Ferritin-like"/>
</dbReference>
<dbReference type="Proteomes" id="UP001179363">
    <property type="component" value="Unassembled WGS sequence"/>
</dbReference>
<dbReference type="Pfam" id="PF03713">
    <property type="entry name" value="DUF305"/>
    <property type="match status" value="1"/>
</dbReference>
<feature type="transmembrane region" description="Helical" evidence="2">
    <location>
        <begin position="9"/>
        <end position="29"/>
    </location>
</feature>
<protein>
    <submittedName>
        <fullName evidence="4">DUF305 domain-containing protein</fullName>
    </submittedName>
</protein>
<dbReference type="Gene3D" id="1.20.1260.10">
    <property type="match status" value="1"/>
</dbReference>
<keyword evidence="2" id="KW-1133">Transmembrane helix</keyword>
<comment type="caution">
    <text evidence="4">The sequence shown here is derived from an EMBL/GenBank/DDBJ whole genome shotgun (WGS) entry which is preliminary data.</text>
</comment>
<feature type="domain" description="DUF305" evidence="3">
    <location>
        <begin position="95"/>
        <end position="145"/>
    </location>
</feature>
<dbReference type="RefSeq" id="WP_236133017.1">
    <property type="nucleotide sequence ID" value="NZ_JAKGTH010000006.1"/>
</dbReference>
<feature type="transmembrane region" description="Helical" evidence="2">
    <location>
        <begin position="41"/>
        <end position="63"/>
    </location>
</feature>
<keyword evidence="1" id="KW-0175">Coiled coil</keyword>
<dbReference type="InterPro" id="IPR005183">
    <property type="entry name" value="DUF305_CopM-like"/>
</dbReference>
<proteinExistence type="predicted"/>
<keyword evidence="2" id="KW-0472">Membrane</keyword>
<evidence type="ECO:0000313" key="4">
    <source>
        <dbReference type="EMBL" id="MCF4100883.1"/>
    </source>
</evidence>
<evidence type="ECO:0000256" key="1">
    <source>
        <dbReference type="SAM" id="Coils"/>
    </source>
</evidence>
<keyword evidence="5" id="KW-1185">Reference proteome</keyword>
<keyword evidence="2" id="KW-0812">Transmembrane</keyword>
<feature type="coiled-coil region" evidence="1">
    <location>
        <begin position="124"/>
        <end position="151"/>
    </location>
</feature>
<sequence length="153" mass="17645">MKIGKYSKFVIMMAVSFIVMYAVMFLNVADVDHVMMSPMRIYMTSLMIASMAIVMLLFMLGMYTNKNKNIAILIVGIVGFAAFFYMERNQSFISDEEYMRAMIPHHSSAILTSQQAHLKDPEVKKLAKEIIEAQKREIAQMKQMLDRLEKAEK</sequence>
<organism evidence="4 5">
    <name type="scientific">Gillisia lutea</name>
    <dbReference type="NCBI Taxonomy" id="2909668"/>
    <lineage>
        <taxon>Bacteria</taxon>
        <taxon>Pseudomonadati</taxon>
        <taxon>Bacteroidota</taxon>
        <taxon>Flavobacteriia</taxon>
        <taxon>Flavobacteriales</taxon>
        <taxon>Flavobacteriaceae</taxon>
        <taxon>Gillisia</taxon>
    </lineage>
</organism>
<evidence type="ECO:0000259" key="3">
    <source>
        <dbReference type="Pfam" id="PF03713"/>
    </source>
</evidence>
<accession>A0ABS9EDC5</accession>
<dbReference type="EMBL" id="JAKGTH010000006">
    <property type="protein sequence ID" value="MCF4100883.1"/>
    <property type="molecule type" value="Genomic_DNA"/>
</dbReference>
<evidence type="ECO:0000313" key="5">
    <source>
        <dbReference type="Proteomes" id="UP001179363"/>
    </source>
</evidence>
<feature type="transmembrane region" description="Helical" evidence="2">
    <location>
        <begin position="70"/>
        <end position="86"/>
    </location>
</feature>
<name>A0ABS9EDC5_9FLAO</name>
<evidence type="ECO:0000256" key="2">
    <source>
        <dbReference type="SAM" id="Phobius"/>
    </source>
</evidence>
<reference evidence="4" key="1">
    <citation type="submission" date="2022-01" db="EMBL/GenBank/DDBJ databases">
        <title>Gillisia lutea sp. nov., isolated from marine plastic residues from the Malvarosa beach (Valencia, Spain).</title>
        <authorList>
            <person name="Vidal-Verdu A."/>
            <person name="Molina-Menor E."/>
            <person name="Satari L."/>
            <person name="Pascual J."/>
            <person name="Pereto J."/>
            <person name="Porcar M."/>
        </authorList>
    </citation>
    <scope>NUCLEOTIDE SEQUENCE</scope>
    <source>
        <strain evidence="4">M10.2A</strain>
    </source>
</reference>